<evidence type="ECO:0000313" key="2">
    <source>
        <dbReference type="EMBL" id="KJW04256.1"/>
    </source>
</evidence>
<dbReference type="InterPro" id="IPR025272">
    <property type="entry name" value="SocA_Panacea"/>
</dbReference>
<comment type="caution">
    <text evidence="2">The sequence shown here is derived from an EMBL/GenBank/DDBJ whole genome shotgun (WGS) entry which is preliminary data.</text>
</comment>
<organism evidence="2 3">
    <name type="scientific">Rickettsia argasii T170-B</name>
    <dbReference type="NCBI Taxonomy" id="1268837"/>
    <lineage>
        <taxon>Bacteria</taxon>
        <taxon>Pseudomonadati</taxon>
        <taxon>Pseudomonadota</taxon>
        <taxon>Alphaproteobacteria</taxon>
        <taxon>Rickettsiales</taxon>
        <taxon>Rickettsiaceae</taxon>
        <taxon>Rickettsieae</taxon>
        <taxon>Rickettsia</taxon>
        <taxon>spotted fever group</taxon>
    </lineage>
</organism>
<dbReference type="EMBL" id="LAOQ01000005">
    <property type="protein sequence ID" value="KJW04256.1"/>
    <property type="molecule type" value="Genomic_DNA"/>
</dbReference>
<reference evidence="2 3" key="1">
    <citation type="submission" date="2015-01" db="EMBL/GenBank/DDBJ databases">
        <title>Genome Sequencing of Rickettsiales /home/snadendla/prok_pipe/test/illegal_ec_num.txt.</title>
        <authorList>
            <person name="Daugherty S.C."/>
            <person name="Su Q."/>
            <person name="Abolude K."/>
            <person name="Beier-Sexton M."/>
            <person name="Carlyon J.A."/>
            <person name="Carter R."/>
            <person name="Day N.P."/>
            <person name="Dumler S.J."/>
            <person name="Dyachenko V."/>
            <person name="Godinez A."/>
            <person name="Kurtti T.J."/>
            <person name="Lichay M."/>
            <person name="Mullins K.E."/>
            <person name="Ott S."/>
            <person name="Pappas-Brown V."/>
            <person name="Paris D.H."/>
            <person name="Patel P."/>
            <person name="Richards A.L."/>
            <person name="Sadzewicz L."/>
            <person name="Sears K."/>
            <person name="Seidman D."/>
            <person name="Sengamalay N."/>
            <person name="Stenos J."/>
            <person name="Tallon L.J."/>
            <person name="Vincent G."/>
            <person name="Fraser C.M."/>
            <person name="Munderloh U."/>
            <person name="Dunning-Hotopp J.C."/>
        </authorList>
    </citation>
    <scope>NUCLEOTIDE SEQUENCE [LARGE SCALE GENOMIC DNA]</scope>
    <source>
        <strain evidence="2 3">T170-B</strain>
    </source>
</reference>
<evidence type="ECO:0000259" key="1">
    <source>
        <dbReference type="Pfam" id="PF13274"/>
    </source>
</evidence>
<name>A0A0F3RE31_9RICK</name>
<feature type="domain" description="Antitoxin SocA-like Panacea" evidence="1">
    <location>
        <begin position="36"/>
        <end position="125"/>
    </location>
</feature>
<accession>A0A0F3RE31</accession>
<sequence>MNMPQKDELLSCFNVAQYFLILVNRELGDTITQLKLQKLIYFSQGSHLALFDKPLFKEEIEAWQYGLVVPCLRAIFGNFAATPIPSPGEIDFSIYNAQQKILIYNIYSFYGEHTVAYLRDLIRQHAIWQQAIICTNRIITKEEMSKFFKNQIKDYFLVPTKENIVQIKNAEDRWLMNYDNGIPTTNDLKEIMHLITKASKEI</sequence>
<proteinExistence type="predicted"/>
<evidence type="ECO:0000313" key="3">
    <source>
        <dbReference type="Proteomes" id="UP000033736"/>
    </source>
</evidence>
<gene>
    <name evidence="2" type="ORF">RAT170B_1400</name>
</gene>
<dbReference type="Proteomes" id="UP000033736">
    <property type="component" value="Unassembled WGS sequence"/>
</dbReference>
<dbReference type="AlphaFoldDB" id="A0A0F3RE31"/>
<protein>
    <recommendedName>
        <fullName evidence="1">Antitoxin SocA-like Panacea domain-containing protein</fullName>
    </recommendedName>
</protein>
<dbReference type="PATRIC" id="fig|1268837.3.peg.1622"/>
<keyword evidence="3" id="KW-1185">Reference proteome</keyword>
<dbReference type="Pfam" id="PF13274">
    <property type="entry name" value="SocA_Panacea"/>
    <property type="match status" value="1"/>
</dbReference>